<evidence type="ECO:0000256" key="1">
    <source>
        <dbReference type="SAM" id="Phobius"/>
    </source>
</evidence>
<keyword evidence="1" id="KW-1133">Transmembrane helix</keyword>
<dbReference type="AlphaFoldDB" id="A0A7W6DSX3"/>
<name>A0A7W6DSX3_9RHOB</name>
<keyword evidence="1" id="KW-0472">Membrane</keyword>
<sequence>MDKASAKADRRCPECDAVQPIFIGKQGSKRVWQRSGTDVLPCPECDTPLRLQSDPRDPKGMIGTVGMVMLIAVGLALTYWLRAQFDLGALALGGMLFVVVTLGMAFGSLWTTWSMRRRPVVKA</sequence>
<evidence type="ECO:0000313" key="3">
    <source>
        <dbReference type="Proteomes" id="UP000541426"/>
    </source>
</evidence>
<evidence type="ECO:0000313" key="2">
    <source>
        <dbReference type="EMBL" id="MBB3988224.1"/>
    </source>
</evidence>
<dbReference type="EMBL" id="JACIEJ010000017">
    <property type="protein sequence ID" value="MBB3988224.1"/>
    <property type="molecule type" value="Genomic_DNA"/>
</dbReference>
<keyword evidence="1" id="KW-0812">Transmembrane</keyword>
<feature type="transmembrane region" description="Helical" evidence="1">
    <location>
        <begin position="60"/>
        <end position="81"/>
    </location>
</feature>
<comment type="caution">
    <text evidence="2">The sequence shown here is derived from an EMBL/GenBank/DDBJ whole genome shotgun (WGS) entry which is preliminary data.</text>
</comment>
<dbReference type="Proteomes" id="UP000541426">
    <property type="component" value="Unassembled WGS sequence"/>
</dbReference>
<dbReference type="RefSeq" id="WP_183969888.1">
    <property type="nucleotide sequence ID" value="NZ_BAABBZ010000016.1"/>
</dbReference>
<organism evidence="2 3">
    <name type="scientific">Sagittula marina</name>
    <dbReference type="NCBI Taxonomy" id="943940"/>
    <lineage>
        <taxon>Bacteria</taxon>
        <taxon>Pseudomonadati</taxon>
        <taxon>Pseudomonadota</taxon>
        <taxon>Alphaproteobacteria</taxon>
        <taxon>Rhodobacterales</taxon>
        <taxon>Roseobacteraceae</taxon>
        <taxon>Sagittula</taxon>
    </lineage>
</organism>
<accession>A0A7W6DSX3</accession>
<protein>
    <submittedName>
        <fullName evidence="2">Uncharacterized protein</fullName>
    </submittedName>
</protein>
<feature type="transmembrane region" description="Helical" evidence="1">
    <location>
        <begin position="87"/>
        <end position="110"/>
    </location>
</feature>
<reference evidence="2 3" key="1">
    <citation type="submission" date="2020-08" db="EMBL/GenBank/DDBJ databases">
        <title>Genomic Encyclopedia of Type Strains, Phase IV (KMG-IV): sequencing the most valuable type-strain genomes for metagenomic binning, comparative biology and taxonomic classification.</title>
        <authorList>
            <person name="Goeker M."/>
        </authorList>
    </citation>
    <scope>NUCLEOTIDE SEQUENCE [LARGE SCALE GENOMIC DNA]</scope>
    <source>
        <strain evidence="2 3">DSM 102235</strain>
    </source>
</reference>
<gene>
    <name evidence="2" type="ORF">GGQ68_004580</name>
</gene>
<keyword evidence="3" id="KW-1185">Reference proteome</keyword>
<proteinExistence type="predicted"/>